<reference evidence="1" key="2">
    <citation type="submission" date="2018-10" db="EMBL/GenBank/DDBJ databases">
        <authorList>
            <person name="Fischer M.A."/>
            <person name="Kern T."/>
            <person name="Deppenmeier U."/>
            <person name="Schmitz R.A."/>
            <person name="Rother M."/>
        </authorList>
    </citation>
    <scope>NUCLEOTIDE SEQUENCE</scope>
    <source>
        <strain evidence="1">E03.2</strain>
    </source>
</reference>
<protein>
    <submittedName>
        <fullName evidence="1">Uncharacterized protein</fullName>
    </submittedName>
</protein>
<gene>
    <name evidence="1" type="ORF">AOB57_002190</name>
    <name evidence="2" type="ORF">GX302_10020</name>
</gene>
<evidence type="ECO:0000313" key="1">
    <source>
        <dbReference type="EMBL" id="AYK14161.1"/>
    </source>
</evidence>
<reference evidence="2 4" key="3">
    <citation type="journal article" date="2020" name="Biotechnol. Biofuels">
        <title>New insights from the biogas microbiome by comprehensive genome-resolved metagenomics of nearly 1600 species originating from multiple anaerobic digesters.</title>
        <authorList>
            <person name="Campanaro S."/>
            <person name="Treu L."/>
            <person name="Rodriguez-R L.M."/>
            <person name="Kovalovszki A."/>
            <person name="Ziels R.M."/>
            <person name="Maus I."/>
            <person name="Zhu X."/>
            <person name="Kougias P.G."/>
            <person name="Basile A."/>
            <person name="Luo G."/>
            <person name="Schluter A."/>
            <person name="Konstantinidis K.T."/>
            <person name="Angelidaki I."/>
        </authorList>
    </citation>
    <scope>NUCLEOTIDE SEQUENCE [LARGE SCALE GENOMIC DNA]</scope>
    <source>
        <strain evidence="2">AS22ysBPME_46</strain>
    </source>
</reference>
<organism evidence="1 3">
    <name type="scientific">Methanosarcina flavescens</name>
    <dbReference type="NCBI Taxonomy" id="1715806"/>
    <lineage>
        <taxon>Archaea</taxon>
        <taxon>Methanobacteriati</taxon>
        <taxon>Methanobacteriota</taxon>
        <taxon>Stenosarchaea group</taxon>
        <taxon>Methanomicrobia</taxon>
        <taxon>Methanosarcinales</taxon>
        <taxon>Methanosarcinaceae</taxon>
        <taxon>Methanosarcina</taxon>
    </lineage>
</organism>
<dbReference type="EMBL" id="CP032683">
    <property type="protein sequence ID" value="AYK14161.1"/>
    <property type="molecule type" value="Genomic_DNA"/>
</dbReference>
<dbReference type="NCBIfam" id="NF047389">
    <property type="entry name" value="ATPase_Sll1717"/>
    <property type="match status" value="1"/>
</dbReference>
<dbReference type="Proteomes" id="UP000053087">
    <property type="component" value="Chromosome"/>
</dbReference>
<dbReference type="Proteomes" id="UP000585579">
    <property type="component" value="Unassembled WGS sequence"/>
</dbReference>
<sequence>MKDREIRKYLLEHTRHTPRDIIQLLNEIQKHSKDNPSKANIANAVRTYSTDYFVGEVRDELDGFLKSEEIDLMIEIISLIGRSRFNMDHIDRIKNTDLRFKSVDVNKCLKAFFNCNAIGNVDGSYITFKYRNRHTTFNPNSDILVHVGLRKGWNLT</sequence>
<dbReference type="EMBL" id="JAAYQL010000060">
    <property type="protein sequence ID" value="NLK33138.1"/>
    <property type="molecule type" value="Genomic_DNA"/>
</dbReference>
<evidence type="ECO:0000313" key="2">
    <source>
        <dbReference type="EMBL" id="NLK33138.1"/>
    </source>
</evidence>
<dbReference type="AlphaFoldDB" id="A0A660HPF1"/>
<proteinExistence type="predicted"/>
<evidence type="ECO:0000313" key="4">
    <source>
        <dbReference type="Proteomes" id="UP000585579"/>
    </source>
</evidence>
<dbReference type="InterPro" id="IPR059206">
    <property type="entry name" value="Sll1717-like"/>
</dbReference>
<evidence type="ECO:0000313" key="3">
    <source>
        <dbReference type="Proteomes" id="UP000053087"/>
    </source>
</evidence>
<dbReference type="KEGG" id="mfz:AOB57_002190"/>
<reference evidence="1 3" key="1">
    <citation type="journal article" date="2016" name="Int. J. Syst. Evol. Microbiol.">
        <title>Methanosarcina flavescens sp. nov., a methanogenic archaeon isolated from a full-scale anaerobic digester.</title>
        <authorList>
            <person name="Kern T."/>
            <person name="Fischer M.A."/>
            <person name="Deppenmeier U."/>
            <person name="Schmitz R.A."/>
            <person name="Rother M."/>
        </authorList>
    </citation>
    <scope>NUCLEOTIDE SEQUENCE [LARGE SCALE GENOMIC DNA]</scope>
    <source>
        <strain evidence="1 3">E03.2</strain>
    </source>
</reference>
<name>A0A660HPF1_9EURY</name>
<keyword evidence="3" id="KW-1185">Reference proteome</keyword>
<accession>A0A660HPF1</accession>